<dbReference type="Proteomes" id="UP001139971">
    <property type="component" value="Unassembled WGS sequence"/>
</dbReference>
<organism evidence="1 2">
    <name type="scientific">Tahibacter soli</name>
    <dbReference type="NCBI Taxonomy" id="2983605"/>
    <lineage>
        <taxon>Bacteria</taxon>
        <taxon>Pseudomonadati</taxon>
        <taxon>Pseudomonadota</taxon>
        <taxon>Gammaproteobacteria</taxon>
        <taxon>Lysobacterales</taxon>
        <taxon>Rhodanobacteraceae</taxon>
        <taxon>Tahibacter</taxon>
    </lineage>
</organism>
<dbReference type="AlphaFoldDB" id="A0A9X3YQI3"/>
<dbReference type="InterPro" id="IPR008949">
    <property type="entry name" value="Isoprenoid_synthase_dom_sf"/>
</dbReference>
<name>A0A9X3YQI3_9GAMM</name>
<dbReference type="Gene3D" id="1.10.600.10">
    <property type="entry name" value="Farnesyl Diphosphate Synthase"/>
    <property type="match status" value="1"/>
</dbReference>
<keyword evidence="2" id="KW-1185">Reference proteome</keyword>
<protein>
    <submittedName>
        <fullName evidence="1">Squalene/phytoene synthase family protein</fullName>
    </submittedName>
</protein>
<dbReference type="SUPFAM" id="SSF48576">
    <property type="entry name" value="Terpenoid synthases"/>
    <property type="match status" value="1"/>
</dbReference>
<dbReference type="RefSeq" id="WP_263544174.1">
    <property type="nucleotide sequence ID" value="NZ_JAOVZO020000020.1"/>
</dbReference>
<sequence>MNAGDTAFASFVAKLVQARPEFPIVRAFVAPDRRDALTAFECLAHELAQTAFHLPEAQVAAVKLQWWRDEIERAARGEGRHPISQALGETAQAFDARAVDALLAATLALREAGPPSDYAAQRAQAARVFAPIARLERAAFGATDDGEAASARARTVHHLLRETARTPFDDEDMRATLPLNRLARHQLSRDDLARPGAARDAAMHDQLADIAADLAAVGDAATLAARARARLDRRLVAAARRAADPLPVLWHGLARAPATTFWHAWREARRG</sequence>
<comment type="caution">
    <text evidence="1">The sequence shown here is derived from an EMBL/GenBank/DDBJ whole genome shotgun (WGS) entry which is preliminary data.</text>
</comment>
<reference evidence="1" key="1">
    <citation type="submission" date="2023-02" db="EMBL/GenBank/DDBJ databases">
        <title>Tahibacter soli sp. nov. isolated from soil.</title>
        <authorList>
            <person name="Baek J.H."/>
            <person name="Lee J.K."/>
            <person name="Choi D.G."/>
            <person name="Jeon C.O."/>
        </authorList>
    </citation>
    <scope>NUCLEOTIDE SEQUENCE</scope>
    <source>
        <strain evidence="1">BL</strain>
    </source>
</reference>
<dbReference type="InterPro" id="IPR002060">
    <property type="entry name" value="Squ/phyt_synthse"/>
</dbReference>
<evidence type="ECO:0000313" key="2">
    <source>
        <dbReference type="Proteomes" id="UP001139971"/>
    </source>
</evidence>
<proteinExistence type="predicted"/>
<evidence type="ECO:0000313" key="1">
    <source>
        <dbReference type="EMBL" id="MDC8015153.1"/>
    </source>
</evidence>
<dbReference type="EMBL" id="JAOVZO020000020">
    <property type="protein sequence ID" value="MDC8015153.1"/>
    <property type="molecule type" value="Genomic_DNA"/>
</dbReference>
<accession>A0A9X3YQI3</accession>
<gene>
    <name evidence="1" type="ORF">OD750_021635</name>
</gene>
<dbReference type="Pfam" id="PF00494">
    <property type="entry name" value="SQS_PSY"/>
    <property type="match status" value="1"/>
</dbReference>